<feature type="chain" id="PRO_5018175113" evidence="2">
    <location>
        <begin position="24"/>
        <end position="312"/>
    </location>
</feature>
<dbReference type="PROSITE" id="PS51257">
    <property type="entry name" value="PROKAR_LIPOPROTEIN"/>
    <property type="match status" value="1"/>
</dbReference>
<name>A0A3P3W9Z4_9FLAO</name>
<evidence type="ECO:0000313" key="5">
    <source>
        <dbReference type="Proteomes" id="UP000271937"/>
    </source>
</evidence>
<dbReference type="PANTHER" id="PTHR30570">
    <property type="entry name" value="PERIPLASMIC PHOSPHATE BINDING COMPONENT OF PHOSPHATE ABC TRANSPORTER"/>
    <property type="match status" value="1"/>
</dbReference>
<evidence type="ECO:0000259" key="3">
    <source>
        <dbReference type="Pfam" id="PF12849"/>
    </source>
</evidence>
<proteinExistence type="predicted"/>
<feature type="signal peptide" evidence="2">
    <location>
        <begin position="1"/>
        <end position="23"/>
    </location>
</feature>
<reference evidence="4 5" key="1">
    <citation type="submission" date="2018-11" db="EMBL/GenBank/DDBJ databases">
        <title>Flavobacterium sp. nov., YIM 102600 draft genome.</title>
        <authorList>
            <person name="Li G."/>
            <person name="Jiang Y."/>
        </authorList>
    </citation>
    <scope>NUCLEOTIDE SEQUENCE [LARGE SCALE GENOMIC DNA]</scope>
    <source>
        <strain evidence="4 5">YIM 102600</strain>
    </source>
</reference>
<dbReference type="Proteomes" id="UP000271937">
    <property type="component" value="Unassembled WGS sequence"/>
</dbReference>
<organism evidence="4 5">
    <name type="scientific">Flavobacterium macacae</name>
    <dbReference type="NCBI Taxonomy" id="2488993"/>
    <lineage>
        <taxon>Bacteria</taxon>
        <taxon>Pseudomonadati</taxon>
        <taxon>Bacteroidota</taxon>
        <taxon>Flavobacteriia</taxon>
        <taxon>Flavobacteriales</taxon>
        <taxon>Flavobacteriaceae</taxon>
        <taxon>Flavobacterium</taxon>
    </lineage>
</organism>
<dbReference type="OrthoDB" id="1450880at2"/>
<dbReference type="AlphaFoldDB" id="A0A3P3W9Z4"/>
<keyword evidence="5" id="KW-1185">Reference proteome</keyword>
<dbReference type="Gene3D" id="3.40.190.10">
    <property type="entry name" value="Periplasmic binding protein-like II"/>
    <property type="match status" value="2"/>
</dbReference>
<dbReference type="InterPro" id="IPR050811">
    <property type="entry name" value="Phosphate_ABC_transporter"/>
</dbReference>
<gene>
    <name evidence="4" type="ORF">EG849_09415</name>
</gene>
<dbReference type="InterPro" id="IPR024370">
    <property type="entry name" value="PBP_domain"/>
</dbReference>
<evidence type="ECO:0000313" key="4">
    <source>
        <dbReference type="EMBL" id="RRJ91147.1"/>
    </source>
</evidence>
<dbReference type="EMBL" id="RQVR01000009">
    <property type="protein sequence ID" value="RRJ91147.1"/>
    <property type="molecule type" value="Genomic_DNA"/>
</dbReference>
<comment type="caution">
    <text evidence="4">The sequence shown here is derived from an EMBL/GenBank/DDBJ whole genome shotgun (WGS) entry which is preliminary data.</text>
</comment>
<accession>A0A3P3W9Z4</accession>
<dbReference type="PANTHER" id="PTHR30570:SF1">
    <property type="entry name" value="PHOSPHATE-BINDING PROTEIN PSTS"/>
    <property type="match status" value="1"/>
</dbReference>
<feature type="domain" description="PBP" evidence="3">
    <location>
        <begin position="46"/>
        <end position="279"/>
    </location>
</feature>
<sequence length="312" mass="34990">MPKFLKILFASFLMIFSFFLVQACKDKNEKEALKAKGEKATFYIDETIMPMMEEQVSVFQSQRDVTINLVPKAETEILKMAQNEESGLMVMSRVLSDSEQRAFTNKKIVPKITQIAIDGIALIVNTKANDTVIDLQNIIDFMQGKTVANIKGLVFDNPNSSTINHMKKLASVKDVDNKNVFALKTSNEVIKYISENDGYIGVIGVNWMTQPMPDMQKFTSSVRVLGVKNVKSKPNSDVYYKPSQVNLSEGLYPLVRKIYMLNYEGNFGLGTSFVTFVAGATGQKIILKSGLGPVRLELREVKVRDNITTEKK</sequence>
<protein>
    <submittedName>
        <fullName evidence="4">Phosphate ABC transporter substrate-binding protein</fullName>
    </submittedName>
</protein>
<dbReference type="RefSeq" id="WP_125012830.1">
    <property type="nucleotide sequence ID" value="NZ_RQVR01000009.1"/>
</dbReference>
<evidence type="ECO:0000256" key="2">
    <source>
        <dbReference type="SAM" id="SignalP"/>
    </source>
</evidence>
<dbReference type="Pfam" id="PF12849">
    <property type="entry name" value="PBP_like_2"/>
    <property type="match status" value="1"/>
</dbReference>
<keyword evidence="1 2" id="KW-0732">Signal</keyword>
<dbReference type="SUPFAM" id="SSF53850">
    <property type="entry name" value="Periplasmic binding protein-like II"/>
    <property type="match status" value="1"/>
</dbReference>
<evidence type="ECO:0000256" key="1">
    <source>
        <dbReference type="ARBA" id="ARBA00022729"/>
    </source>
</evidence>